<reference evidence="1" key="1">
    <citation type="journal article" date="2020" name="Fungal Divers.">
        <title>Resolving the Mortierellaceae phylogeny through synthesis of multi-gene phylogenetics and phylogenomics.</title>
        <authorList>
            <person name="Vandepol N."/>
            <person name="Liber J."/>
            <person name="Desiro A."/>
            <person name="Na H."/>
            <person name="Kennedy M."/>
            <person name="Barry K."/>
            <person name="Grigoriev I.V."/>
            <person name="Miller A.N."/>
            <person name="O'Donnell K."/>
            <person name="Stajich J.E."/>
            <person name="Bonito G."/>
        </authorList>
    </citation>
    <scope>NUCLEOTIDE SEQUENCE</scope>
    <source>
        <strain evidence="1">MES-2147</strain>
    </source>
</reference>
<dbReference type="EMBL" id="JAAAHW010011923">
    <property type="protein sequence ID" value="KAF9916680.1"/>
    <property type="molecule type" value="Genomic_DNA"/>
</dbReference>
<evidence type="ECO:0000313" key="1">
    <source>
        <dbReference type="EMBL" id="KAF9916680.1"/>
    </source>
</evidence>
<evidence type="ECO:0000313" key="2">
    <source>
        <dbReference type="Proteomes" id="UP000749646"/>
    </source>
</evidence>
<accession>A0A9P6IHK5</accession>
<gene>
    <name evidence="1" type="ORF">BGZ65_000178</name>
</gene>
<sequence>YLDEQRRVFGERQQAEVADLESDYRTIEFNINGVDVPFGVKLSSLRKALNLPLFDLNGMQTFQGDDLRRPVEDMEDVDHAVNDG</sequence>
<protein>
    <submittedName>
        <fullName evidence="1">Uncharacterized protein</fullName>
    </submittedName>
</protein>
<organism evidence="1 2">
    <name type="scientific">Modicella reniformis</name>
    <dbReference type="NCBI Taxonomy" id="1440133"/>
    <lineage>
        <taxon>Eukaryota</taxon>
        <taxon>Fungi</taxon>
        <taxon>Fungi incertae sedis</taxon>
        <taxon>Mucoromycota</taxon>
        <taxon>Mortierellomycotina</taxon>
        <taxon>Mortierellomycetes</taxon>
        <taxon>Mortierellales</taxon>
        <taxon>Mortierellaceae</taxon>
        <taxon>Modicella</taxon>
    </lineage>
</organism>
<dbReference type="AlphaFoldDB" id="A0A9P6IHK5"/>
<dbReference type="Proteomes" id="UP000749646">
    <property type="component" value="Unassembled WGS sequence"/>
</dbReference>
<name>A0A9P6IHK5_9FUNG</name>
<proteinExistence type="predicted"/>
<comment type="caution">
    <text evidence="1">The sequence shown here is derived from an EMBL/GenBank/DDBJ whole genome shotgun (WGS) entry which is preliminary data.</text>
</comment>
<feature type="non-terminal residue" evidence="1">
    <location>
        <position position="1"/>
    </location>
</feature>
<dbReference type="OrthoDB" id="163120at2759"/>
<keyword evidence="2" id="KW-1185">Reference proteome</keyword>